<dbReference type="GeneID" id="34609073"/>
<dbReference type="PANTHER" id="PTHR11717">
    <property type="entry name" value="LOW MOLECULAR WEIGHT PROTEIN TYROSINE PHOSPHATASE"/>
    <property type="match status" value="1"/>
</dbReference>
<evidence type="ECO:0000256" key="2">
    <source>
        <dbReference type="ARBA" id="ARBA00011063"/>
    </source>
</evidence>
<evidence type="ECO:0000313" key="9">
    <source>
        <dbReference type="Proteomes" id="UP000184188"/>
    </source>
</evidence>
<comment type="subcellular location">
    <subcellularLocation>
        <location evidence="1">Cytoplasm</location>
    </subcellularLocation>
</comment>
<dbReference type="GO" id="GO:0005737">
    <property type="term" value="C:cytoplasm"/>
    <property type="evidence" value="ECO:0007669"/>
    <property type="project" value="UniProtKB-SubCell"/>
</dbReference>
<dbReference type="EMBL" id="KV878339">
    <property type="protein sequence ID" value="OJJ48717.1"/>
    <property type="molecule type" value="Genomic_DNA"/>
</dbReference>
<dbReference type="Gene3D" id="3.40.50.2300">
    <property type="match status" value="1"/>
</dbReference>
<dbReference type="SUPFAM" id="SSF52788">
    <property type="entry name" value="Phosphotyrosine protein phosphatases I"/>
    <property type="match status" value="1"/>
</dbReference>
<dbReference type="AlphaFoldDB" id="A0A1L9SNU7"/>
<protein>
    <recommendedName>
        <fullName evidence="7">Phosphotyrosine protein phosphatase I domain-containing protein</fullName>
    </recommendedName>
</protein>
<dbReference type="Pfam" id="PF01451">
    <property type="entry name" value="LMWPc"/>
    <property type="match status" value="1"/>
</dbReference>
<dbReference type="OrthoDB" id="3388at2759"/>
<reference evidence="9" key="1">
    <citation type="journal article" date="2017" name="Genome Biol.">
        <title>Comparative genomics reveals high biological diversity and specific adaptations in the industrially and medically important fungal genus Aspergillus.</title>
        <authorList>
            <person name="de Vries R.P."/>
            <person name="Riley R."/>
            <person name="Wiebenga A."/>
            <person name="Aguilar-Osorio G."/>
            <person name="Amillis S."/>
            <person name="Uchima C.A."/>
            <person name="Anderluh G."/>
            <person name="Asadollahi M."/>
            <person name="Askin M."/>
            <person name="Barry K."/>
            <person name="Battaglia E."/>
            <person name="Bayram O."/>
            <person name="Benocci T."/>
            <person name="Braus-Stromeyer S.A."/>
            <person name="Caldana C."/>
            <person name="Canovas D."/>
            <person name="Cerqueira G.C."/>
            <person name="Chen F."/>
            <person name="Chen W."/>
            <person name="Choi C."/>
            <person name="Clum A."/>
            <person name="Dos Santos R.A."/>
            <person name="Damasio A.R."/>
            <person name="Diallinas G."/>
            <person name="Emri T."/>
            <person name="Fekete E."/>
            <person name="Flipphi M."/>
            <person name="Freyberg S."/>
            <person name="Gallo A."/>
            <person name="Gournas C."/>
            <person name="Habgood R."/>
            <person name="Hainaut M."/>
            <person name="Harispe M.L."/>
            <person name="Henrissat B."/>
            <person name="Hilden K.S."/>
            <person name="Hope R."/>
            <person name="Hossain A."/>
            <person name="Karabika E."/>
            <person name="Karaffa L."/>
            <person name="Karanyi Z."/>
            <person name="Krasevec N."/>
            <person name="Kuo A."/>
            <person name="Kusch H."/>
            <person name="LaButti K."/>
            <person name="Lagendijk E.L."/>
            <person name="Lapidus A."/>
            <person name="Levasseur A."/>
            <person name="Lindquist E."/>
            <person name="Lipzen A."/>
            <person name="Logrieco A.F."/>
            <person name="MacCabe A."/>
            <person name="Maekelae M.R."/>
            <person name="Malavazi I."/>
            <person name="Melin P."/>
            <person name="Meyer V."/>
            <person name="Mielnichuk N."/>
            <person name="Miskei M."/>
            <person name="Molnar A.P."/>
            <person name="Mule G."/>
            <person name="Ngan C.Y."/>
            <person name="Orejas M."/>
            <person name="Orosz E."/>
            <person name="Ouedraogo J.P."/>
            <person name="Overkamp K.M."/>
            <person name="Park H.-S."/>
            <person name="Perrone G."/>
            <person name="Piumi F."/>
            <person name="Punt P.J."/>
            <person name="Ram A.F."/>
            <person name="Ramon A."/>
            <person name="Rauscher S."/>
            <person name="Record E."/>
            <person name="Riano-Pachon D.M."/>
            <person name="Robert V."/>
            <person name="Roehrig J."/>
            <person name="Ruller R."/>
            <person name="Salamov A."/>
            <person name="Salih N.S."/>
            <person name="Samson R.A."/>
            <person name="Sandor E."/>
            <person name="Sanguinetti M."/>
            <person name="Schuetze T."/>
            <person name="Sepcic K."/>
            <person name="Shelest E."/>
            <person name="Sherlock G."/>
            <person name="Sophianopoulou V."/>
            <person name="Squina F.M."/>
            <person name="Sun H."/>
            <person name="Susca A."/>
            <person name="Todd R.B."/>
            <person name="Tsang A."/>
            <person name="Unkles S.E."/>
            <person name="van de Wiele N."/>
            <person name="van Rossen-Uffink D."/>
            <person name="Oliveira J.V."/>
            <person name="Vesth T.C."/>
            <person name="Visser J."/>
            <person name="Yu J.-H."/>
            <person name="Zhou M."/>
            <person name="Andersen M.R."/>
            <person name="Archer D.B."/>
            <person name="Baker S.E."/>
            <person name="Benoit I."/>
            <person name="Brakhage A.A."/>
            <person name="Braus G.H."/>
            <person name="Fischer R."/>
            <person name="Frisvad J.C."/>
            <person name="Goldman G.H."/>
            <person name="Houbraken J."/>
            <person name="Oakley B."/>
            <person name="Pocsi I."/>
            <person name="Scazzocchio C."/>
            <person name="Seiboth B."/>
            <person name="vanKuyk P.A."/>
            <person name="Wortman J."/>
            <person name="Dyer P.S."/>
            <person name="Grigoriev I.V."/>
        </authorList>
    </citation>
    <scope>NUCLEOTIDE SEQUENCE [LARGE SCALE GENOMIC DNA]</scope>
    <source>
        <strain evidence="9">CBS 506.65</strain>
    </source>
</reference>
<evidence type="ECO:0000256" key="6">
    <source>
        <dbReference type="PIRSR" id="PIRSR617867-1"/>
    </source>
</evidence>
<proteinExistence type="inferred from homology"/>
<sequence length="174" mass="18537">MATSPAHASLIGEIDSAGTGAYHSGDPPDSRTMSTLRRHGIRNYQHAARQVTRDDFRTFDYLLAMDKQNLRDLLDLRESVIASAGGAGAGAKRGGAKGRAVAAAAVDGIDAKIAQVRLFGDYGVGGAIHERVGGGEVVQDPYYGGASGFEDVYQQAVRFSQNFLDHLRLKEGEN</sequence>
<dbReference type="PRINTS" id="PR00720">
    <property type="entry name" value="MAMMALPTPASE"/>
</dbReference>
<dbReference type="InterPro" id="IPR002115">
    <property type="entry name" value="Tyr_Pase_low_mol_wt_mml"/>
</dbReference>
<dbReference type="GO" id="GO:0004726">
    <property type="term" value="F:non-membrane spanning protein tyrosine phosphatase activity"/>
    <property type="evidence" value="ECO:0007669"/>
    <property type="project" value="InterPro"/>
</dbReference>
<dbReference type="RefSeq" id="XP_022583227.1">
    <property type="nucleotide sequence ID" value="XM_022722608.1"/>
</dbReference>
<accession>A0A1L9SNU7</accession>
<feature type="active site" description="Proton donor" evidence="6">
    <location>
        <position position="140"/>
    </location>
</feature>
<feature type="domain" description="Phosphotyrosine protein phosphatase I" evidence="7">
    <location>
        <begin position="8"/>
        <end position="166"/>
    </location>
</feature>
<dbReference type="InterPro" id="IPR023485">
    <property type="entry name" value="Ptyr_pPase"/>
</dbReference>
<keyword evidence="5" id="KW-0904">Protein phosphatase</keyword>
<dbReference type="PRINTS" id="PR00719">
    <property type="entry name" value="LMWPTPASE"/>
</dbReference>
<evidence type="ECO:0000259" key="7">
    <source>
        <dbReference type="SMART" id="SM00226"/>
    </source>
</evidence>
<comment type="similarity">
    <text evidence="2">Belongs to the low molecular weight phosphotyrosine protein phosphatase family.</text>
</comment>
<keyword evidence="3" id="KW-0963">Cytoplasm</keyword>
<evidence type="ECO:0000256" key="1">
    <source>
        <dbReference type="ARBA" id="ARBA00004496"/>
    </source>
</evidence>
<evidence type="ECO:0000256" key="5">
    <source>
        <dbReference type="ARBA" id="ARBA00022912"/>
    </source>
</evidence>
<dbReference type="InterPro" id="IPR050438">
    <property type="entry name" value="LMW_PTPase"/>
</dbReference>
<name>A0A1L9SNU7_9EURO</name>
<evidence type="ECO:0000313" key="8">
    <source>
        <dbReference type="EMBL" id="OJJ48717.1"/>
    </source>
</evidence>
<dbReference type="SMART" id="SM00226">
    <property type="entry name" value="LMWPc"/>
    <property type="match status" value="1"/>
</dbReference>
<organism evidence="8 9">
    <name type="scientific">Penicilliopsis zonata CBS 506.65</name>
    <dbReference type="NCBI Taxonomy" id="1073090"/>
    <lineage>
        <taxon>Eukaryota</taxon>
        <taxon>Fungi</taxon>
        <taxon>Dikarya</taxon>
        <taxon>Ascomycota</taxon>
        <taxon>Pezizomycotina</taxon>
        <taxon>Eurotiomycetes</taxon>
        <taxon>Eurotiomycetidae</taxon>
        <taxon>Eurotiales</taxon>
        <taxon>Aspergillaceae</taxon>
        <taxon>Penicilliopsis</taxon>
    </lineage>
</organism>
<dbReference type="PANTHER" id="PTHR11717:SF7">
    <property type="entry name" value="LOW MOLECULAR WEIGHT PHOSPHOTYROSINE PROTEIN PHOSPHATASE"/>
    <property type="match status" value="1"/>
</dbReference>
<dbReference type="STRING" id="1073090.A0A1L9SNU7"/>
<keyword evidence="4" id="KW-0378">Hydrolase</keyword>
<gene>
    <name evidence="8" type="ORF">ASPZODRAFT_130832</name>
</gene>
<keyword evidence="9" id="KW-1185">Reference proteome</keyword>
<dbReference type="InterPro" id="IPR036196">
    <property type="entry name" value="Ptyr_pPase_sf"/>
</dbReference>
<dbReference type="Proteomes" id="UP000184188">
    <property type="component" value="Unassembled WGS sequence"/>
</dbReference>
<dbReference type="InterPro" id="IPR017867">
    <property type="entry name" value="Tyr_phospatase_low_mol_wt"/>
</dbReference>
<evidence type="ECO:0000256" key="4">
    <source>
        <dbReference type="ARBA" id="ARBA00022801"/>
    </source>
</evidence>
<dbReference type="GO" id="GO:0003993">
    <property type="term" value="F:acid phosphatase activity"/>
    <property type="evidence" value="ECO:0007669"/>
    <property type="project" value="InterPro"/>
</dbReference>
<dbReference type="CDD" id="cd16343">
    <property type="entry name" value="LMWPTP"/>
    <property type="match status" value="1"/>
</dbReference>
<feature type="non-terminal residue" evidence="8">
    <location>
        <position position="174"/>
    </location>
</feature>
<dbReference type="VEuPathDB" id="FungiDB:ASPZODRAFT_130832"/>
<evidence type="ECO:0000256" key="3">
    <source>
        <dbReference type="ARBA" id="ARBA00022490"/>
    </source>
</evidence>